<evidence type="ECO:0000256" key="3">
    <source>
        <dbReference type="ARBA" id="ARBA00023125"/>
    </source>
</evidence>
<reference evidence="8 9" key="1">
    <citation type="submission" date="2018-06" db="EMBL/GenBank/DDBJ databases">
        <title>Whole genome sequencing of a novel hydrocarbon degrading bacterial strain, PW21 isolated from oil contaminated produced water sample.</title>
        <authorList>
            <person name="Nagkirti P."/>
            <person name="Shaikh A."/>
            <person name="Gowdaman V."/>
            <person name="Engineer A.E."/>
            <person name="Dagar S."/>
            <person name="Dhakephalkar P.K."/>
        </authorList>
    </citation>
    <scope>NUCLEOTIDE SEQUENCE [LARGE SCALE GENOMIC DNA]</scope>
    <source>
        <strain evidence="8 9">PW21</strain>
    </source>
</reference>
<dbReference type="GO" id="GO:0003700">
    <property type="term" value="F:DNA-binding transcription factor activity"/>
    <property type="evidence" value="ECO:0007669"/>
    <property type="project" value="InterPro"/>
</dbReference>
<evidence type="ECO:0000256" key="5">
    <source>
        <dbReference type="SAM" id="MobiDB-lite"/>
    </source>
</evidence>
<keyword evidence="4" id="KW-0804">Transcription</keyword>
<dbReference type="EMBL" id="QKWH01000008">
    <property type="protein sequence ID" value="PZR52664.1"/>
    <property type="molecule type" value="Genomic_DNA"/>
</dbReference>
<feature type="domain" description="Sugar-binding" evidence="6">
    <location>
        <begin position="63"/>
        <end position="313"/>
    </location>
</feature>
<dbReference type="Pfam" id="PF04545">
    <property type="entry name" value="Sigma70_r4"/>
    <property type="match status" value="1"/>
</dbReference>
<dbReference type="InterPro" id="IPR037171">
    <property type="entry name" value="NagB/RpiA_transferase-like"/>
</dbReference>
<gene>
    <name evidence="8" type="ORF">DNL40_11185</name>
</gene>
<dbReference type="CDD" id="cd06171">
    <property type="entry name" value="Sigma70_r4"/>
    <property type="match status" value="1"/>
</dbReference>
<dbReference type="InterPro" id="IPR007324">
    <property type="entry name" value="Sugar-bd_dom_put"/>
</dbReference>
<sequence>MPEREREMVMAATMYYLQDLTMETIAKHLRTSRSTVSRLIKRAREEGIVEITLRPDRSRAPGLGQALSAAYGIDAYVVPVPDAAPLEERLDQVAVATGRLVGRWFDSDMVLGLAWGTTLAAVARHLPRKPTRGSEVVQLNGAANTRTSGVSYAGDLIAAFGTAFDAHVHHFPVPAFFDFAETKAAMWRERSVRRVLDVQARADLAVFSVGALTGGVPSHVSAGGYLDPEDVAVLEQEGVVGDVCTVFLRADGTYRDIPLNDRTSGPAPHQLRRIPRRLCAVAGDNKVAGLRAALAAGLVTDLVVDERTAARLVTGSAGSAGSVSRASSASSGPRAPVEPAARGRRAVLQ</sequence>
<protein>
    <submittedName>
        <fullName evidence="8">Transcriptional regulator</fullName>
    </submittedName>
</protein>
<evidence type="ECO:0000313" key="8">
    <source>
        <dbReference type="EMBL" id="PZR52664.1"/>
    </source>
</evidence>
<evidence type="ECO:0000313" key="9">
    <source>
        <dbReference type="Proteomes" id="UP000248783"/>
    </source>
</evidence>
<dbReference type="InterPro" id="IPR051054">
    <property type="entry name" value="SorC_transcr_regulators"/>
</dbReference>
<dbReference type="Proteomes" id="UP000248783">
    <property type="component" value="Unassembled WGS sequence"/>
</dbReference>
<evidence type="ECO:0000256" key="2">
    <source>
        <dbReference type="ARBA" id="ARBA00023015"/>
    </source>
</evidence>
<accession>A0A2W5Y425</accession>
<dbReference type="GO" id="GO:0030246">
    <property type="term" value="F:carbohydrate binding"/>
    <property type="evidence" value="ECO:0007669"/>
    <property type="project" value="InterPro"/>
</dbReference>
<proteinExistence type="inferred from homology"/>
<dbReference type="Gene3D" id="1.10.10.60">
    <property type="entry name" value="Homeodomain-like"/>
    <property type="match status" value="1"/>
</dbReference>
<evidence type="ECO:0000259" key="7">
    <source>
        <dbReference type="Pfam" id="PF04545"/>
    </source>
</evidence>
<feature type="region of interest" description="Disordered" evidence="5">
    <location>
        <begin position="314"/>
        <end position="349"/>
    </location>
</feature>
<dbReference type="PANTHER" id="PTHR34294:SF1">
    <property type="entry name" value="TRANSCRIPTIONAL REGULATOR LSRR"/>
    <property type="match status" value="1"/>
</dbReference>
<dbReference type="RefSeq" id="WP_111251339.1">
    <property type="nucleotide sequence ID" value="NZ_QKWH01000008.1"/>
</dbReference>
<evidence type="ECO:0000256" key="1">
    <source>
        <dbReference type="ARBA" id="ARBA00010466"/>
    </source>
</evidence>
<dbReference type="Pfam" id="PF04198">
    <property type="entry name" value="Sugar-bind"/>
    <property type="match status" value="1"/>
</dbReference>
<name>A0A2W5Y425_9MICO</name>
<dbReference type="AlphaFoldDB" id="A0A2W5Y425"/>
<dbReference type="Gene3D" id="3.40.50.1360">
    <property type="match status" value="1"/>
</dbReference>
<dbReference type="GO" id="GO:0003677">
    <property type="term" value="F:DNA binding"/>
    <property type="evidence" value="ECO:0007669"/>
    <property type="project" value="UniProtKB-KW"/>
</dbReference>
<feature type="compositionally biased region" description="Low complexity" evidence="5">
    <location>
        <begin position="315"/>
        <end position="337"/>
    </location>
</feature>
<comment type="caution">
    <text evidence="8">The sequence shown here is derived from an EMBL/GenBank/DDBJ whole genome shotgun (WGS) entry which is preliminary data.</text>
</comment>
<feature type="domain" description="RNA polymerase sigma-70 region 4" evidence="7">
    <location>
        <begin position="2"/>
        <end position="45"/>
    </location>
</feature>
<dbReference type="InterPro" id="IPR007630">
    <property type="entry name" value="RNA_pol_sigma70_r4"/>
</dbReference>
<dbReference type="SUPFAM" id="SSF100950">
    <property type="entry name" value="NagB/RpiA/CoA transferase-like"/>
    <property type="match status" value="1"/>
</dbReference>
<organism evidence="8 9">
    <name type="scientific">Xylanimonas oleitrophica</name>
    <dbReference type="NCBI Taxonomy" id="2607479"/>
    <lineage>
        <taxon>Bacteria</taxon>
        <taxon>Bacillati</taxon>
        <taxon>Actinomycetota</taxon>
        <taxon>Actinomycetes</taxon>
        <taxon>Micrococcales</taxon>
        <taxon>Promicromonosporaceae</taxon>
        <taxon>Xylanimonas</taxon>
    </lineage>
</organism>
<evidence type="ECO:0000256" key="4">
    <source>
        <dbReference type="ARBA" id="ARBA00023163"/>
    </source>
</evidence>
<dbReference type="GO" id="GO:0006352">
    <property type="term" value="P:DNA-templated transcription initiation"/>
    <property type="evidence" value="ECO:0007669"/>
    <property type="project" value="InterPro"/>
</dbReference>
<keyword evidence="3" id="KW-0238">DNA-binding</keyword>
<keyword evidence="9" id="KW-1185">Reference proteome</keyword>
<dbReference type="InterPro" id="IPR013324">
    <property type="entry name" value="RNA_pol_sigma_r3/r4-like"/>
</dbReference>
<dbReference type="SUPFAM" id="SSF88659">
    <property type="entry name" value="Sigma3 and sigma4 domains of RNA polymerase sigma factors"/>
    <property type="match status" value="1"/>
</dbReference>
<comment type="similarity">
    <text evidence="1">Belongs to the SorC transcriptional regulatory family.</text>
</comment>
<keyword evidence="2" id="KW-0805">Transcription regulation</keyword>
<evidence type="ECO:0000259" key="6">
    <source>
        <dbReference type="Pfam" id="PF04198"/>
    </source>
</evidence>
<dbReference type="PANTHER" id="PTHR34294">
    <property type="entry name" value="TRANSCRIPTIONAL REGULATOR-RELATED"/>
    <property type="match status" value="1"/>
</dbReference>